<feature type="binding site" evidence="13">
    <location>
        <position position="134"/>
    </location>
    <ligand>
        <name>Mg(2+)</name>
        <dbReference type="ChEBI" id="CHEBI:18420"/>
    </ligand>
</feature>
<feature type="binding site" evidence="13">
    <location>
        <position position="133"/>
    </location>
    <ligand>
        <name>Mg(2+)</name>
        <dbReference type="ChEBI" id="CHEBI:18420"/>
    </ligand>
</feature>
<dbReference type="PANTHER" id="PTHR38096:SF1">
    <property type="entry name" value="ENTEROBACTIN SYNTHASE COMPONENT D"/>
    <property type="match status" value="1"/>
</dbReference>
<keyword evidence="13" id="KW-0460">Magnesium</keyword>
<dbReference type="PANTHER" id="PTHR38096">
    <property type="entry name" value="ENTEROBACTIN SYNTHASE COMPONENT D"/>
    <property type="match status" value="1"/>
</dbReference>
<sequence length="248" mass="27262">MSGFEAAATALPPGCHSPLSEWPWREAWPWARFSALRFDPGMLCEADLDAWHLSLPDRLATAAAKRRAEFLAGRLSARHAFAELTGSPATPAQDPERLPRWPAGTVGSITHSRGLAAAVVAGQEACRGIGLDAEVEMTAERARRLAPQILVASERAWFDDLPGERQGEFLTVAFSLKESLFKALYPLVRRRFYFPHAQVTAWNADEGTVAIELLETLSPEWRAGARLTGQVAKIDDYLLTLIAISRES</sequence>
<name>A0A640WD61_9GAMM</name>
<keyword evidence="17" id="KW-1185">Reference proteome</keyword>
<comment type="similarity">
    <text evidence="3">Belongs to the P-Pant transferase superfamily. EntD family.</text>
</comment>
<dbReference type="InterPro" id="IPR037143">
    <property type="entry name" value="4-PPantetheinyl_Trfase_dom_sf"/>
</dbReference>
<dbReference type="GO" id="GO:0005886">
    <property type="term" value="C:plasma membrane"/>
    <property type="evidence" value="ECO:0007669"/>
    <property type="project" value="TreeGrafter"/>
</dbReference>
<dbReference type="InterPro" id="IPR041354">
    <property type="entry name" value="4PPT_N"/>
</dbReference>
<comment type="function">
    <text evidence="1">Involved in the biosynthesis of the siderophore enterobactin (enterochelin), which is a macrocyclic trimeric lactone of N-(2,3-dihydroxybenzoyl)-serine. The serine trilactone serves as a scaffolding for the three catechol functionalities that provide hexadentate coordination for the tightly ligated iron(2+) atoms. Plays an essential role in the assembly of the enterobactin by catalyzing the transfer of the 4'-phosphopantetheine (Ppant) moiety from coenzyme A to the apo-domains of both EntB (ArCP domain) and EntF (PCP domain) to yield their holo-forms which make them competent for the activation of 2,3-dihydroxybenzoate (DHB) and L-serine, respectively.</text>
</comment>
<dbReference type="GO" id="GO:0008897">
    <property type="term" value="F:holo-[acyl-carrier-protein] synthase activity"/>
    <property type="evidence" value="ECO:0007669"/>
    <property type="project" value="InterPro"/>
</dbReference>
<feature type="binding site" evidence="12">
    <location>
        <begin position="110"/>
        <end position="111"/>
    </location>
    <ligand>
        <name>CoA</name>
        <dbReference type="ChEBI" id="CHEBI:57287"/>
    </ligand>
</feature>
<keyword evidence="7" id="KW-0259">Enterobactin biosynthesis</keyword>
<dbReference type="Proteomes" id="UP000466024">
    <property type="component" value="Unassembled WGS sequence"/>
</dbReference>
<organism evidence="16 17">
    <name type="scientific">Salinicola corii</name>
    <dbReference type="NCBI Taxonomy" id="2606937"/>
    <lineage>
        <taxon>Bacteria</taxon>
        <taxon>Pseudomonadati</taxon>
        <taxon>Pseudomonadota</taxon>
        <taxon>Gammaproteobacteria</taxon>
        <taxon>Oceanospirillales</taxon>
        <taxon>Halomonadaceae</taxon>
        <taxon>Salinicola</taxon>
    </lineage>
</organism>
<feature type="domain" description="4'-phosphopantetheinyl transferase N-terminal" evidence="15">
    <location>
        <begin position="58"/>
        <end position="121"/>
    </location>
</feature>
<dbReference type="AlphaFoldDB" id="A0A640WD61"/>
<evidence type="ECO:0000313" key="17">
    <source>
        <dbReference type="Proteomes" id="UP000466024"/>
    </source>
</evidence>
<feature type="binding site" evidence="12">
    <location>
        <position position="178"/>
    </location>
    <ligand>
        <name>CoA</name>
        <dbReference type="ChEBI" id="CHEBI:57287"/>
    </ligand>
</feature>
<dbReference type="UniPathway" id="UPA00017"/>
<dbReference type="Pfam" id="PF17837">
    <property type="entry name" value="4PPT_N"/>
    <property type="match status" value="1"/>
</dbReference>
<evidence type="ECO:0000256" key="4">
    <source>
        <dbReference type="ARBA" id="ARBA00011503"/>
    </source>
</evidence>
<keyword evidence="6 16" id="KW-0808">Transferase</keyword>
<feature type="binding site" evidence="12">
    <location>
        <position position="66"/>
    </location>
    <ligand>
        <name>CoA</name>
        <dbReference type="ChEBI" id="CHEBI:57287"/>
    </ligand>
</feature>
<feature type="binding site" evidence="12">
    <location>
        <position position="182"/>
    </location>
    <ligand>
        <name>CoA</name>
        <dbReference type="ChEBI" id="CHEBI:57287"/>
    </ligand>
</feature>
<evidence type="ECO:0000256" key="9">
    <source>
        <dbReference type="ARBA" id="ARBA00031996"/>
    </source>
</evidence>
<protein>
    <recommendedName>
        <fullName evidence="5">Enterobactin synthase component D</fullName>
    </recommendedName>
    <alternativeName>
        <fullName evidence="8">4'-phosphopantetheinyl transferase EntD</fullName>
    </alternativeName>
    <alternativeName>
        <fullName evidence="9">Enterochelin synthase D</fullName>
    </alternativeName>
</protein>
<gene>
    <name evidence="16" type="ORF">F0A16_12845</name>
</gene>
<evidence type="ECO:0000259" key="14">
    <source>
        <dbReference type="Pfam" id="PF01648"/>
    </source>
</evidence>
<keyword evidence="13" id="KW-0479">Metal-binding</keyword>
<dbReference type="SUPFAM" id="SSF56214">
    <property type="entry name" value="4'-phosphopantetheinyl transferase"/>
    <property type="match status" value="1"/>
</dbReference>
<dbReference type="GO" id="GO:0000287">
    <property type="term" value="F:magnesium ion binding"/>
    <property type="evidence" value="ECO:0007669"/>
    <property type="project" value="InterPro"/>
</dbReference>
<comment type="catalytic activity">
    <reaction evidence="11">
        <text>apo-[peptidyl-carrier protein] + CoA = holo-[peptidyl-carrier protein] + adenosine 3',5'-bisphosphate + H(+)</text>
        <dbReference type="Rhea" id="RHEA:46228"/>
        <dbReference type="Rhea" id="RHEA-COMP:11479"/>
        <dbReference type="Rhea" id="RHEA-COMP:11480"/>
        <dbReference type="ChEBI" id="CHEBI:15378"/>
        <dbReference type="ChEBI" id="CHEBI:29999"/>
        <dbReference type="ChEBI" id="CHEBI:57287"/>
        <dbReference type="ChEBI" id="CHEBI:58343"/>
        <dbReference type="ChEBI" id="CHEBI:64479"/>
    </reaction>
</comment>
<feature type="binding site" evidence="13">
    <location>
        <position position="132"/>
    </location>
    <ligand>
        <name>Mg(2+)</name>
        <dbReference type="ChEBI" id="CHEBI:18420"/>
    </ligand>
</feature>
<dbReference type="EMBL" id="VTPX01000007">
    <property type="protein sequence ID" value="KAA0017440.1"/>
    <property type="molecule type" value="Genomic_DNA"/>
</dbReference>
<comment type="pathway">
    <text evidence="2">Siderophore biosynthesis; enterobactin biosynthesis.</text>
</comment>
<comment type="caution">
    <text evidence="16">The sequence shown here is derived from an EMBL/GenBank/DDBJ whole genome shotgun (WGS) entry which is preliminary data.</text>
</comment>
<proteinExistence type="inferred from homology"/>
<dbReference type="RefSeq" id="WP_149435807.1">
    <property type="nucleotide sequence ID" value="NZ_VTPX01000007.1"/>
</dbReference>
<evidence type="ECO:0000259" key="15">
    <source>
        <dbReference type="Pfam" id="PF17837"/>
    </source>
</evidence>
<feature type="domain" description="4'-phosphopantetheinyl transferase" evidence="14">
    <location>
        <begin position="128"/>
        <end position="235"/>
    </location>
</feature>
<feature type="binding site" evidence="12">
    <location>
        <position position="74"/>
    </location>
    <ligand>
        <name>CoA</name>
        <dbReference type="ChEBI" id="CHEBI:57287"/>
    </ligand>
</feature>
<evidence type="ECO:0000256" key="6">
    <source>
        <dbReference type="ARBA" id="ARBA00022679"/>
    </source>
</evidence>
<dbReference type="GO" id="GO:0009366">
    <property type="term" value="C:enterobactin synthetase complex"/>
    <property type="evidence" value="ECO:0007669"/>
    <property type="project" value="InterPro"/>
</dbReference>
<dbReference type="Pfam" id="PF01648">
    <property type="entry name" value="ACPS"/>
    <property type="match status" value="1"/>
</dbReference>
<evidence type="ECO:0000256" key="7">
    <source>
        <dbReference type="ARBA" id="ARBA00023191"/>
    </source>
</evidence>
<evidence type="ECO:0000256" key="5">
    <source>
        <dbReference type="ARBA" id="ARBA00019087"/>
    </source>
</evidence>
<evidence type="ECO:0000256" key="1">
    <source>
        <dbReference type="ARBA" id="ARBA00003937"/>
    </source>
</evidence>
<evidence type="ECO:0000256" key="13">
    <source>
        <dbReference type="PIRSR" id="PIRSR603542-2"/>
    </source>
</evidence>
<reference evidence="16 17" key="1">
    <citation type="submission" date="2019-08" db="EMBL/GenBank/DDBJ databases">
        <title>Bioinformatics analysis of the strain L3 and L5.</title>
        <authorList>
            <person name="Li X."/>
        </authorList>
    </citation>
    <scope>NUCLEOTIDE SEQUENCE [LARGE SCALE GENOMIC DNA]</scope>
    <source>
        <strain evidence="16 17">L3</strain>
    </source>
</reference>
<evidence type="ECO:0000256" key="10">
    <source>
        <dbReference type="ARBA" id="ARBA00049176"/>
    </source>
</evidence>
<evidence type="ECO:0000256" key="2">
    <source>
        <dbReference type="ARBA" id="ARBA00004993"/>
    </source>
</evidence>
<evidence type="ECO:0000313" key="16">
    <source>
        <dbReference type="EMBL" id="KAA0017440.1"/>
    </source>
</evidence>
<comment type="catalytic activity">
    <reaction evidence="10">
        <text>apo-[aryl-carrier protein] + CoA = holo-[aryl-carrier protein] + adenosine 3',5'-bisphosphate + H(+)</text>
        <dbReference type="Rhea" id="RHEA:48404"/>
        <dbReference type="Rhea" id="RHEA-COMP:15903"/>
        <dbReference type="Rhea" id="RHEA-COMP:17557"/>
        <dbReference type="ChEBI" id="CHEBI:15378"/>
        <dbReference type="ChEBI" id="CHEBI:29999"/>
        <dbReference type="ChEBI" id="CHEBI:57287"/>
        <dbReference type="ChEBI" id="CHEBI:58343"/>
        <dbReference type="ChEBI" id="CHEBI:64479"/>
    </reaction>
</comment>
<dbReference type="InterPro" id="IPR008278">
    <property type="entry name" value="4-PPantetheinyl_Trfase_dom"/>
</dbReference>
<evidence type="ECO:0000256" key="3">
    <source>
        <dbReference type="ARBA" id="ARBA00008342"/>
    </source>
</evidence>
<dbReference type="Gene3D" id="3.90.470.20">
    <property type="entry name" value="4'-phosphopantetheinyl transferase domain"/>
    <property type="match status" value="1"/>
</dbReference>
<comment type="cofactor">
    <cofactor evidence="13">
        <name>Mg(2+)</name>
        <dbReference type="ChEBI" id="CHEBI:18420"/>
    </cofactor>
</comment>
<dbReference type="GO" id="GO:0009239">
    <property type="term" value="P:enterobactin biosynthetic process"/>
    <property type="evidence" value="ECO:0007669"/>
    <property type="project" value="UniProtKB-UniPathway"/>
</dbReference>
<evidence type="ECO:0000256" key="12">
    <source>
        <dbReference type="PIRSR" id="PIRSR603542-1"/>
    </source>
</evidence>
<dbReference type="PRINTS" id="PR01399">
    <property type="entry name" value="ENTSNTHTASED"/>
</dbReference>
<dbReference type="InterPro" id="IPR003542">
    <property type="entry name" value="Enbac_synth_compD-like"/>
</dbReference>
<accession>A0A640WD61</accession>
<evidence type="ECO:0000256" key="11">
    <source>
        <dbReference type="ARBA" id="ARBA00049191"/>
    </source>
</evidence>
<comment type="subunit">
    <text evidence="4">EntB, EntD, EntE, and EntF form a multienzyme complex called enterobactin synthase.</text>
</comment>
<feature type="binding site" evidence="12">
    <location>
        <position position="132"/>
    </location>
    <ligand>
        <name>CoA</name>
        <dbReference type="ChEBI" id="CHEBI:57287"/>
    </ligand>
</feature>
<evidence type="ECO:0000256" key="8">
    <source>
        <dbReference type="ARBA" id="ARBA00029894"/>
    </source>
</evidence>